<evidence type="ECO:0000313" key="2">
    <source>
        <dbReference type="EMBL" id="MEL1241861.1"/>
    </source>
</evidence>
<keyword evidence="3" id="KW-1185">Reference proteome</keyword>
<reference evidence="2 3" key="1">
    <citation type="submission" date="2024-04" db="EMBL/GenBank/DDBJ databases">
        <title>Flavobacterium sp. DGU99 16S ribosomal RNA gene Genome sequencing and assembly.</title>
        <authorList>
            <person name="Park S."/>
        </authorList>
    </citation>
    <scope>NUCLEOTIDE SEQUENCE [LARGE SCALE GENOMIC DNA]</scope>
    <source>
        <strain evidence="2 3">DGU99</strain>
    </source>
</reference>
<comment type="caution">
    <text evidence="2">The sequence shown here is derived from an EMBL/GenBank/DDBJ whole genome shotgun (WGS) entry which is preliminary data.</text>
</comment>
<gene>
    <name evidence="2" type="ORF">AAEO59_12440</name>
</gene>
<dbReference type="RefSeq" id="WP_341701068.1">
    <property type="nucleotide sequence ID" value="NZ_JBBYHU010000027.1"/>
</dbReference>
<organism evidence="2 3">
    <name type="scientific">Flavobacterium flavipallidum</name>
    <dbReference type="NCBI Taxonomy" id="3139140"/>
    <lineage>
        <taxon>Bacteria</taxon>
        <taxon>Pseudomonadati</taxon>
        <taxon>Bacteroidota</taxon>
        <taxon>Flavobacteriia</taxon>
        <taxon>Flavobacteriales</taxon>
        <taxon>Flavobacteriaceae</taxon>
        <taxon>Flavobacterium</taxon>
    </lineage>
</organism>
<sequence length="198" mass="22588">MKIISLYILLTLSLIANAQETYQNKKLGFSMEKPTDWIEANQTETIENIKEQIKLSPALIEKLITENKGTLDIVAYYKYPINSVDGVIPTIKIVLRKNGTKSLIAFKNAIETSYSSLKSYFPDFSFTTIPTIKEIDSKKSIYTVCNYTIKTKSKAEKVNATVYAVPIGDKFYQITFMDSEKEDCKDFFEKIAKSIRID</sequence>
<evidence type="ECO:0000313" key="3">
    <source>
        <dbReference type="Proteomes" id="UP001398556"/>
    </source>
</evidence>
<protein>
    <recommendedName>
        <fullName evidence="4">PsbP C-terminal domain-containing protein</fullName>
    </recommendedName>
</protein>
<dbReference type="EMBL" id="JBBYHU010000027">
    <property type="protein sequence ID" value="MEL1241861.1"/>
    <property type="molecule type" value="Genomic_DNA"/>
</dbReference>
<accession>A0ABU9HNZ0</accession>
<evidence type="ECO:0000256" key="1">
    <source>
        <dbReference type="SAM" id="SignalP"/>
    </source>
</evidence>
<proteinExistence type="predicted"/>
<keyword evidence="1" id="KW-0732">Signal</keyword>
<feature type="chain" id="PRO_5047181926" description="PsbP C-terminal domain-containing protein" evidence="1">
    <location>
        <begin position="19"/>
        <end position="198"/>
    </location>
</feature>
<evidence type="ECO:0008006" key="4">
    <source>
        <dbReference type="Google" id="ProtNLM"/>
    </source>
</evidence>
<feature type="signal peptide" evidence="1">
    <location>
        <begin position="1"/>
        <end position="18"/>
    </location>
</feature>
<dbReference type="Proteomes" id="UP001398556">
    <property type="component" value="Unassembled WGS sequence"/>
</dbReference>
<name>A0ABU9HNZ0_9FLAO</name>